<evidence type="ECO:0000313" key="3">
    <source>
        <dbReference type="Proteomes" id="UP000515160"/>
    </source>
</evidence>
<dbReference type="AlphaFoldDB" id="A0A6P8XXZ7"/>
<evidence type="ECO:0000256" key="1">
    <source>
        <dbReference type="SAM" id="SignalP"/>
    </source>
</evidence>
<dbReference type="RefSeq" id="XP_051861024.1">
    <property type="nucleotide sequence ID" value="XM_052005064.1"/>
</dbReference>
<dbReference type="InterPro" id="IPR051333">
    <property type="entry name" value="CLIP_Serine_Protease"/>
</dbReference>
<dbReference type="GeneID" id="117577416"/>
<reference evidence="4 5" key="1">
    <citation type="submission" date="2025-04" db="UniProtKB">
        <authorList>
            <consortium name="RefSeq"/>
        </authorList>
    </citation>
    <scope>IDENTIFICATION</scope>
    <source>
        <strain evidence="4 5">15112-1751.03</strain>
        <tissue evidence="4 5">Whole Adult</tissue>
    </source>
</reference>
<evidence type="ECO:0000313" key="5">
    <source>
        <dbReference type="RefSeq" id="XP_051861024.1"/>
    </source>
</evidence>
<dbReference type="InterPro" id="IPR009003">
    <property type="entry name" value="Peptidase_S1_PA"/>
</dbReference>
<protein>
    <submittedName>
        <fullName evidence="4 5">Uncharacterized protein LOC117577416 isoform X1</fullName>
    </submittedName>
</protein>
<proteinExistence type="predicted"/>
<dbReference type="OrthoDB" id="7872189at2759"/>
<organism evidence="3 4">
    <name type="scientific">Drosophila albomicans</name>
    <name type="common">Fruit fly</name>
    <dbReference type="NCBI Taxonomy" id="7291"/>
    <lineage>
        <taxon>Eukaryota</taxon>
        <taxon>Metazoa</taxon>
        <taxon>Ecdysozoa</taxon>
        <taxon>Arthropoda</taxon>
        <taxon>Hexapoda</taxon>
        <taxon>Insecta</taxon>
        <taxon>Pterygota</taxon>
        <taxon>Neoptera</taxon>
        <taxon>Endopterygota</taxon>
        <taxon>Diptera</taxon>
        <taxon>Brachycera</taxon>
        <taxon>Muscomorpha</taxon>
        <taxon>Ephydroidea</taxon>
        <taxon>Drosophilidae</taxon>
        <taxon>Drosophila</taxon>
    </lineage>
</organism>
<keyword evidence="3" id="KW-1185">Reference proteome</keyword>
<gene>
    <name evidence="4 5" type="primary">LOC117577416</name>
</gene>
<evidence type="ECO:0000259" key="2">
    <source>
        <dbReference type="Pfam" id="PF00089"/>
    </source>
</evidence>
<dbReference type="PANTHER" id="PTHR24260">
    <property type="match status" value="1"/>
</dbReference>
<dbReference type="InterPro" id="IPR001254">
    <property type="entry name" value="Trypsin_dom"/>
</dbReference>
<dbReference type="Gene3D" id="2.40.10.10">
    <property type="entry name" value="Trypsin-like serine proteases"/>
    <property type="match status" value="1"/>
</dbReference>
<dbReference type="GO" id="GO:0006508">
    <property type="term" value="P:proteolysis"/>
    <property type="evidence" value="ECO:0007669"/>
    <property type="project" value="InterPro"/>
</dbReference>
<dbReference type="Proteomes" id="UP000515160">
    <property type="component" value="Chromosome X"/>
</dbReference>
<accession>A0A6P8XXZ7</accession>
<feature type="signal peptide" evidence="1">
    <location>
        <begin position="1"/>
        <end position="23"/>
    </location>
</feature>
<feature type="chain" id="PRO_5044654755" evidence="1">
    <location>
        <begin position="24"/>
        <end position="338"/>
    </location>
</feature>
<dbReference type="PANTHER" id="PTHR24260:SF136">
    <property type="entry name" value="GH08193P-RELATED"/>
    <property type="match status" value="1"/>
</dbReference>
<dbReference type="RefSeq" id="XP_034118214.1">
    <property type="nucleotide sequence ID" value="XM_034262323.2"/>
</dbReference>
<sequence>MFFISKLLFIYALIQLIAKPSTARKRYQENDFCGGLHGFPTGTCQLATKCTTLKTYYEKNWIHPLNVPSCGFKRPFGRAMLCCPKPFENLTEGESYNFTGTHLVTMRYYKNNRDDFAYRCTGVLLSSSHILASKQCDAENDEDLPSKVKLGSQDARVNDESDIKIAVKQPTRYKNDLVLIELRTILNTTQPMGNVSIAKLCHPDDLKGHPNFFAAGYSYNTEENESCTKFTMQLQNLNLKECNNVKVTRQIEDLATDQSHFCLRPLPIYKEGEECSKCLTATSSVLHVQRMDGSQCVAGIATPTSNEFIEEDSPLYFTNILTNSVSDFFNENNVGRTN</sequence>
<dbReference type="GO" id="GO:0004252">
    <property type="term" value="F:serine-type endopeptidase activity"/>
    <property type="evidence" value="ECO:0007669"/>
    <property type="project" value="InterPro"/>
</dbReference>
<dbReference type="SUPFAM" id="SSF50494">
    <property type="entry name" value="Trypsin-like serine proteases"/>
    <property type="match status" value="1"/>
</dbReference>
<dbReference type="InterPro" id="IPR043504">
    <property type="entry name" value="Peptidase_S1_PA_chymotrypsin"/>
</dbReference>
<evidence type="ECO:0000313" key="4">
    <source>
        <dbReference type="RefSeq" id="XP_034118214.1"/>
    </source>
</evidence>
<keyword evidence="1" id="KW-0732">Signal</keyword>
<name>A0A6P8XXZ7_DROAB</name>
<dbReference type="Pfam" id="PF00089">
    <property type="entry name" value="Trypsin"/>
    <property type="match status" value="1"/>
</dbReference>
<feature type="domain" description="Peptidase S1" evidence="2">
    <location>
        <begin position="112"/>
        <end position="250"/>
    </location>
</feature>